<evidence type="ECO:0000256" key="6">
    <source>
        <dbReference type="ARBA" id="ARBA00023136"/>
    </source>
</evidence>
<feature type="domain" description="OmpA-like" evidence="8">
    <location>
        <begin position="120"/>
        <end position="237"/>
    </location>
</feature>
<dbReference type="PATRIC" id="fig|1262666.3.peg.1045"/>
<evidence type="ECO:0000256" key="1">
    <source>
        <dbReference type="ARBA" id="ARBA00004162"/>
    </source>
</evidence>
<comment type="caution">
    <text evidence="9">The sequence shown here is derived from an EMBL/GenBank/DDBJ whole genome shotgun (WGS) entry which is preliminary data.</text>
</comment>
<dbReference type="PROSITE" id="PS51123">
    <property type="entry name" value="OMPA_2"/>
    <property type="match status" value="1"/>
</dbReference>
<evidence type="ECO:0000256" key="4">
    <source>
        <dbReference type="ARBA" id="ARBA00022692"/>
    </source>
</evidence>
<dbReference type="GO" id="GO:0005886">
    <property type="term" value="C:plasma membrane"/>
    <property type="evidence" value="ECO:0007669"/>
    <property type="project" value="UniProtKB-SubCell"/>
</dbReference>
<name>M5PVV5_DESAF</name>
<dbReference type="PANTHER" id="PTHR30329">
    <property type="entry name" value="STATOR ELEMENT OF FLAGELLAR MOTOR COMPLEX"/>
    <property type="match status" value="1"/>
</dbReference>
<dbReference type="AlphaFoldDB" id="M5PVV5"/>
<sequence>MPPRARQRKSGLPPASWMLTFSDLMTLLLTFFVLLLSMSTMDRSYLTRVTIFTSDVSLMTVRAAGRIPTKMQVVIELLENPREAMRKQQRIKDLLFPDDIMPSQVDRAMLEENLQILARDEGVALVLSDKLLFAMGETKLKDSALPILERIAYVLAFMTAPVNVAGHSDMVGGRSDGNYAISANRAMEVLQFLQEYGLDNRRLSVSAFGPDQPLLEGNGPAVWNKNRRVEILVKTTPNIGGYS</sequence>
<protein>
    <submittedName>
        <fullName evidence="9">Flagellar motor protein</fullName>
    </submittedName>
</protein>
<keyword evidence="9" id="KW-0969">Cilium</keyword>
<keyword evidence="4" id="KW-0812">Transmembrane</keyword>
<reference evidence="9 10" key="1">
    <citation type="journal article" date="2013" name="Genome Announc.">
        <title>Draft Genome Sequence for Desulfovibrio africanus Strain PCS.</title>
        <authorList>
            <person name="Brown S.D."/>
            <person name="Utturkar S.M."/>
            <person name="Arkin A.P."/>
            <person name="Deutschbauer A.M."/>
            <person name="Elias D.A."/>
            <person name="Hazen T.C."/>
            <person name="Chakraborty R."/>
        </authorList>
    </citation>
    <scope>NUCLEOTIDE SEQUENCE [LARGE SCALE GENOMIC DNA]</scope>
    <source>
        <strain evidence="9 10">PCS</strain>
    </source>
</reference>
<dbReference type="Pfam" id="PF00691">
    <property type="entry name" value="OmpA"/>
    <property type="match status" value="1"/>
</dbReference>
<dbReference type="SUPFAM" id="SSF103088">
    <property type="entry name" value="OmpA-like"/>
    <property type="match status" value="1"/>
</dbReference>
<evidence type="ECO:0000259" key="8">
    <source>
        <dbReference type="PROSITE" id="PS51123"/>
    </source>
</evidence>
<evidence type="ECO:0000313" key="9">
    <source>
        <dbReference type="EMBL" id="EMG38204.1"/>
    </source>
</evidence>
<dbReference type="RefSeq" id="WP_005984690.1">
    <property type="nucleotide sequence ID" value="NZ_AOSV01000007.1"/>
</dbReference>
<dbReference type="InterPro" id="IPR006665">
    <property type="entry name" value="OmpA-like"/>
</dbReference>
<evidence type="ECO:0000256" key="5">
    <source>
        <dbReference type="ARBA" id="ARBA00022989"/>
    </source>
</evidence>
<accession>M5PVV5</accession>
<keyword evidence="6 7" id="KW-0472">Membrane</keyword>
<gene>
    <name evidence="9" type="ORF">PCS_01030</name>
</gene>
<proteinExistence type="inferred from homology"/>
<dbReference type="PANTHER" id="PTHR30329:SF21">
    <property type="entry name" value="LIPOPROTEIN YIAD-RELATED"/>
    <property type="match status" value="1"/>
</dbReference>
<dbReference type="Pfam" id="PF13677">
    <property type="entry name" value="MotB_plug"/>
    <property type="match status" value="1"/>
</dbReference>
<evidence type="ECO:0000256" key="3">
    <source>
        <dbReference type="ARBA" id="ARBA00022475"/>
    </source>
</evidence>
<dbReference type="CDD" id="cd07185">
    <property type="entry name" value="OmpA_C-like"/>
    <property type="match status" value="1"/>
</dbReference>
<dbReference type="Proteomes" id="UP000011922">
    <property type="component" value="Unassembled WGS sequence"/>
</dbReference>
<keyword evidence="5" id="KW-1133">Transmembrane helix</keyword>
<dbReference type="OrthoDB" id="9805566at2"/>
<keyword evidence="9" id="KW-0282">Flagellum</keyword>
<keyword evidence="9" id="KW-0966">Cell projection</keyword>
<evidence type="ECO:0000313" key="10">
    <source>
        <dbReference type="Proteomes" id="UP000011922"/>
    </source>
</evidence>
<keyword evidence="3" id="KW-1003">Cell membrane</keyword>
<dbReference type="InterPro" id="IPR036737">
    <property type="entry name" value="OmpA-like_sf"/>
</dbReference>
<evidence type="ECO:0000256" key="2">
    <source>
        <dbReference type="ARBA" id="ARBA00008914"/>
    </source>
</evidence>
<comment type="subcellular location">
    <subcellularLocation>
        <location evidence="1">Cell membrane</location>
        <topology evidence="1">Single-pass membrane protein</topology>
    </subcellularLocation>
</comment>
<dbReference type="EMBL" id="AOSV01000007">
    <property type="protein sequence ID" value="EMG38204.1"/>
    <property type="molecule type" value="Genomic_DNA"/>
</dbReference>
<evidence type="ECO:0000256" key="7">
    <source>
        <dbReference type="PROSITE-ProRule" id="PRU00473"/>
    </source>
</evidence>
<dbReference type="InterPro" id="IPR050330">
    <property type="entry name" value="Bact_OuterMem_StrucFunc"/>
</dbReference>
<dbReference type="InterPro" id="IPR025713">
    <property type="entry name" value="MotB-like_N_dom"/>
</dbReference>
<organism evidence="9 10">
    <name type="scientific">Desulfocurvibacter africanus PCS</name>
    <dbReference type="NCBI Taxonomy" id="1262666"/>
    <lineage>
        <taxon>Bacteria</taxon>
        <taxon>Pseudomonadati</taxon>
        <taxon>Thermodesulfobacteriota</taxon>
        <taxon>Desulfovibrionia</taxon>
        <taxon>Desulfovibrionales</taxon>
        <taxon>Desulfovibrionaceae</taxon>
        <taxon>Desulfocurvibacter</taxon>
    </lineage>
</organism>
<comment type="similarity">
    <text evidence="2">Belongs to the MotB family.</text>
</comment>
<dbReference type="Gene3D" id="3.30.1330.60">
    <property type="entry name" value="OmpA-like domain"/>
    <property type="match status" value="1"/>
</dbReference>